<dbReference type="NCBIfam" id="TIGR01352">
    <property type="entry name" value="tonB_Cterm"/>
    <property type="match status" value="1"/>
</dbReference>
<keyword evidence="4" id="KW-1003">Cell membrane</keyword>
<gene>
    <name evidence="12" type="ORF">MUN80_18840</name>
</gene>
<evidence type="ECO:0000313" key="12">
    <source>
        <dbReference type="EMBL" id="UOQ51807.1"/>
    </source>
</evidence>
<evidence type="ECO:0000256" key="7">
    <source>
        <dbReference type="ARBA" id="ARBA00022927"/>
    </source>
</evidence>
<sequence length="247" mass="26953">MRISTLLLVGALLAGAVAPGRAQTLNQAFKAKGAPSDLSFGPGLLFRRDTLRTTGTAGVVTSYYPSGKKYQELPLADIKKGELQGTQTRWYESGQVQLTAEYAAGQRQGLLLTYYPDGSKRRREEFQQGVSRTSACYSAASQPQTCTEYVEFPEYPGGLKALLTDIGRRVKYPRKQIRQGVEGKVLINFIIDKTGSVQGAYVLKSLAPVLDQEALRVVNSLVGWTPGRLDGELVDALFTLPVTFAIQ</sequence>
<evidence type="ECO:0000256" key="3">
    <source>
        <dbReference type="ARBA" id="ARBA00022448"/>
    </source>
</evidence>
<keyword evidence="7" id="KW-0653">Protein transport</keyword>
<dbReference type="InterPro" id="IPR011652">
    <property type="entry name" value="MORN_2"/>
</dbReference>
<keyword evidence="6" id="KW-0812">Transmembrane</keyword>
<dbReference type="PROSITE" id="PS52015">
    <property type="entry name" value="TONB_CTD"/>
    <property type="match status" value="1"/>
</dbReference>
<comment type="similarity">
    <text evidence="2">Belongs to the TonB family.</text>
</comment>
<dbReference type="RefSeq" id="WP_244715200.1">
    <property type="nucleotide sequence ID" value="NZ_CP095049.1"/>
</dbReference>
<feature type="signal peptide" evidence="10">
    <location>
        <begin position="1"/>
        <end position="22"/>
    </location>
</feature>
<evidence type="ECO:0000256" key="9">
    <source>
        <dbReference type="ARBA" id="ARBA00023136"/>
    </source>
</evidence>
<keyword evidence="9" id="KW-0472">Membrane</keyword>
<keyword evidence="3" id="KW-0813">Transport</keyword>
<dbReference type="Pfam" id="PF07661">
    <property type="entry name" value="MORN_2"/>
    <property type="match status" value="2"/>
</dbReference>
<feature type="chain" id="PRO_5045110352" evidence="10">
    <location>
        <begin position="23"/>
        <end position="247"/>
    </location>
</feature>
<dbReference type="InterPro" id="IPR051045">
    <property type="entry name" value="TonB-dependent_transducer"/>
</dbReference>
<dbReference type="InterPro" id="IPR006260">
    <property type="entry name" value="TonB/TolA_C"/>
</dbReference>
<dbReference type="SUPFAM" id="SSF82185">
    <property type="entry name" value="Histone H3 K4-specific methyltransferase SET7/9 N-terminal domain"/>
    <property type="match status" value="1"/>
</dbReference>
<evidence type="ECO:0000256" key="5">
    <source>
        <dbReference type="ARBA" id="ARBA00022519"/>
    </source>
</evidence>
<name>A0ABY4F6S3_9BACT</name>
<evidence type="ECO:0000256" key="6">
    <source>
        <dbReference type="ARBA" id="ARBA00022692"/>
    </source>
</evidence>
<evidence type="ECO:0000256" key="1">
    <source>
        <dbReference type="ARBA" id="ARBA00004383"/>
    </source>
</evidence>
<keyword evidence="8" id="KW-1133">Transmembrane helix</keyword>
<evidence type="ECO:0000259" key="11">
    <source>
        <dbReference type="PROSITE" id="PS52015"/>
    </source>
</evidence>
<dbReference type="PANTHER" id="PTHR33446:SF2">
    <property type="entry name" value="PROTEIN TONB"/>
    <property type="match status" value="1"/>
</dbReference>
<protein>
    <submittedName>
        <fullName evidence="12">TonB family protein</fullName>
    </submittedName>
</protein>
<dbReference type="Proteomes" id="UP000831785">
    <property type="component" value="Chromosome"/>
</dbReference>
<dbReference type="PANTHER" id="PTHR33446">
    <property type="entry name" value="PROTEIN TONB-RELATED"/>
    <property type="match status" value="1"/>
</dbReference>
<evidence type="ECO:0000256" key="8">
    <source>
        <dbReference type="ARBA" id="ARBA00022989"/>
    </source>
</evidence>
<proteinExistence type="inferred from homology"/>
<dbReference type="Gene3D" id="3.30.1150.10">
    <property type="match status" value="1"/>
</dbReference>
<accession>A0ABY4F6S3</accession>
<evidence type="ECO:0000313" key="13">
    <source>
        <dbReference type="Proteomes" id="UP000831785"/>
    </source>
</evidence>
<dbReference type="Pfam" id="PF03544">
    <property type="entry name" value="TonB_C"/>
    <property type="match status" value="1"/>
</dbReference>
<feature type="domain" description="TonB C-terminal" evidence="11">
    <location>
        <begin position="157"/>
        <end position="247"/>
    </location>
</feature>
<keyword evidence="5" id="KW-0997">Cell inner membrane</keyword>
<dbReference type="Gene3D" id="2.20.110.10">
    <property type="entry name" value="Histone H3 K4-specific methyltransferase SET7/9 N-terminal domain"/>
    <property type="match status" value="1"/>
</dbReference>
<evidence type="ECO:0000256" key="10">
    <source>
        <dbReference type="SAM" id="SignalP"/>
    </source>
</evidence>
<dbReference type="InterPro" id="IPR037682">
    <property type="entry name" value="TonB_C"/>
</dbReference>
<organism evidence="12 13">
    <name type="scientific">Hymenobacter cellulosivorans</name>
    <dbReference type="NCBI Taxonomy" id="2932249"/>
    <lineage>
        <taxon>Bacteria</taxon>
        <taxon>Pseudomonadati</taxon>
        <taxon>Bacteroidota</taxon>
        <taxon>Cytophagia</taxon>
        <taxon>Cytophagales</taxon>
        <taxon>Hymenobacteraceae</taxon>
        <taxon>Hymenobacter</taxon>
    </lineage>
</organism>
<evidence type="ECO:0000256" key="4">
    <source>
        <dbReference type="ARBA" id="ARBA00022475"/>
    </source>
</evidence>
<comment type="subcellular location">
    <subcellularLocation>
        <location evidence="1">Cell inner membrane</location>
        <topology evidence="1">Single-pass membrane protein</topology>
        <orientation evidence="1">Periplasmic side</orientation>
    </subcellularLocation>
</comment>
<reference evidence="12 13" key="1">
    <citation type="submission" date="2022-04" db="EMBL/GenBank/DDBJ databases">
        <title>Hymenobacter sp. isolated from the air.</title>
        <authorList>
            <person name="Won M."/>
            <person name="Lee C.-M."/>
            <person name="Woen H.-Y."/>
            <person name="Kwon S.-W."/>
        </authorList>
    </citation>
    <scope>NUCLEOTIDE SEQUENCE [LARGE SCALE GENOMIC DNA]</scope>
    <source>
        <strain evidence="13">5116 S-27</strain>
    </source>
</reference>
<dbReference type="EMBL" id="CP095049">
    <property type="protein sequence ID" value="UOQ51807.1"/>
    <property type="molecule type" value="Genomic_DNA"/>
</dbReference>
<evidence type="ECO:0000256" key="2">
    <source>
        <dbReference type="ARBA" id="ARBA00006555"/>
    </source>
</evidence>
<dbReference type="SUPFAM" id="SSF74653">
    <property type="entry name" value="TolA/TonB C-terminal domain"/>
    <property type="match status" value="1"/>
</dbReference>
<keyword evidence="13" id="KW-1185">Reference proteome</keyword>
<keyword evidence="10" id="KW-0732">Signal</keyword>